<feature type="compositionally biased region" description="Low complexity" evidence="1">
    <location>
        <begin position="182"/>
        <end position="208"/>
    </location>
</feature>
<proteinExistence type="predicted"/>
<feature type="region of interest" description="Disordered" evidence="1">
    <location>
        <begin position="151"/>
        <end position="170"/>
    </location>
</feature>
<feature type="region of interest" description="Disordered" evidence="1">
    <location>
        <begin position="31"/>
        <end position="132"/>
    </location>
</feature>
<dbReference type="eggNOG" id="ENOG5032FNP">
    <property type="taxonomic scope" value="Bacteria"/>
</dbReference>
<dbReference type="KEGG" id="bact:AB656_05975"/>
<feature type="compositionally biased region" description="Low complexity" evidence="1">
    <location>
        <begin position="95"/>
        <end position="104"/>
    </location>
</feature>
<name>A0A086YWD1_9BIFI</name>
<reference evidence="2 3" key="1">
    <citation type="submission" date="2014-03" db="EMBL/GenBank/DDBJ databases">
        <title>Genomics of Bifidobacteria.</title>
        <authorList>
            <person name="Ventura M."/>
            <person name="Milani C."/>
            <person name="Lugli G.A."/>
        </authorList>
    </citation>
    <scope>NUCLEOTIDE SEQUENCE [LARGE SCALE GENOMIC DNA]</scope>
    <source>
        <strain evidence="2 3">DSM 22766</strain>
    </source>
</reference>
<accession>A0A086YWD1</accession>
<gene>
    <name evidence="2" type="ORF">BACT_0035</name>
</gene>
<dbReference type="Proteomes" id="UP000029015">
    <property type="component" value="Unassembled WGS sequence"/>
</dbReference>
<feature type="region of interest" description="Disordered" evidence="1">
    <location>
        <begin position="182"/>
        <end position="251"/>
    </location>
</feature>
<evidence type="ECO:0008006" key="4">
    <source>
        <dbReference type="Google" id="ProtNLM"/>
    </source>
</evidence>
<dbReference type="STRING" id="1437605.AB656_05975"/>
<protein>
    <recommendedName>
        <fullName evidence="4">DUF3073 domain-containing protein</fullName>
    </recommendedName>
</protein>
<dbReference type="OrthoDB" id="3243206at2"/>
<dbReference type="InterPro" id="IPR021426">
    <property type="entry name" value="DUF3073"/>
</dbReference>
<feature type="compositionally biased region" description="Low complexity" evidence="1">
    <location>
        <begin position="215"/>
        <end position="236"/>
    </location>
</feature>
<dbReference type="AlphaFoldDB" id="A0A086YWD1"/>
<organism evidence="2 3">
    <name type="scientific">Bifidobacterium actinocoloniiforme DSM 22766</name>
    <dbReference type="NCBI Taxonomy" id="1437605"/>
    <lineage>
        <taxon>Bacteria</taxon>
        <taxon>Bacillati</taxon>
        <taxon>Actinomycetota</taxon>
        <taxon>Actinomycetes</taxon>
        <taxon>Bifidobacteriales</taxon>
        <taxon>Bifidobacteriaceae</taxon>
        <taxon>Bifidobacterium</taxon>
    </lineage>
</organism>
<comment type="caution">
    <text evidence="2">The sequence shown here is derived from an EMBL/GenBank/DDBJ whole genome shotgun (WGS) entry which is preliminary data.</text>
</comment>
<evidence type="ECO:0000313" key="2">
    <source>
        <dbReference type="EMBL" id="KFI38581.1"/>
    </source>
</evidence>
<feature type="compositionally biased region" description="Low complexity" evidence="1">
    <location>
        <begin position="68"/>
        <end position="79"/>
    </location>
</feature>
<sequence length="251" mass="25479">MGRGRQKAKQTRIARKLKYLTTDTDYDQLAKELSQRDSSEARTDPLRVVEEQFGAQAGKDNRADRGPSDQASAAALDDAFGGEPAGDDDLDDYARWAAEAAAKATSGEIPAVTPRRKPIPIPVPSALSHKPASKAAVKPVEVSTAVVPESAKVAPKRVASPKTGAAKKAGSVVKATAKAAKKATSAVTKPAGAKAAEAAGAPKPTKATAAKKKTAGTSTAAGAKAKGKSAAAGRATRSSKKKAMPTTATAA</sequence>
<dbReference type="EMBL" id="JGYK01000003">
    <property type="protein sequence ID" value="KFI38581.1"/>
    <property type="molecule type" value="Genomic_DNA"/>
</dbReference>
<evidence type="ECO:0000313" key="3">
    <source>
        <dbReference type="Proteomes" id="UP000029015"/>
    </source>
</evidence>
<dbReference type="PATRIC" id="fig|1437605.7.peg.1228"/>
<feature type="compositionally biased region" description="Basic and acidic residues" evidence="1">
    <location>
        <begin position="31"/>
        <end position="50"/>
    </location>
</feature>
<evidence type="ECO:0000256" key="1">
    <source>
        <dbReference type="SAM" id="MobiDB-lite"/>
    </source>
</evidence>
<keyword evidence="3" id="KW-1185">Reference proteome</keyword>
<dbReference type="Pfam" id="PF11273">
    <property type="entry name" value="DUF3073"/>
    <property type="match status" value="1"/>
</dbReference>